<keyword evidence="2" id="KW-1185">Reference proteome</keyword>
<accession>A0A1T5FM75</accession>
<proteinExistence type="predicted"/>
<gene>
    <name evidence="1" type="ORF">SAMN05660841_03377</name>
</gene>
<evidence type="ECO:0000313" key="1">
    <source>
        <dbReference type="EMBL" id="SKB97301.1"/>
    </source>
</evidence>
<sequence>MKSNVLFLIGLGIFTYSCNSSAPIGNKAKYVGGLTLRDSVFMAAESDLDKDSLKYYYFGLAAAPSRLFNRLREHNILLINNIDVPNKHYAVYNQFADSIIISRTGKTFQELFDEK</sequence>
<dbReference type="RefSeq" id="WP_079644838.1">
    <property type="nucleotide sequence ID" value="NZ_FUZF01000017.1"/>
</dbReference>
<reference evidence="2" key="1">
    <citation type="submission" date="2017-02" db="EMBL/GenBank/DDBJ databases">
        <authorList>
            <person name="Varghese N."/>
            <person name="Submissions S."/>
        </authorList>
    </citation>
    <scope>NUCLEOTIDE SEQUENCE [LARGE SCALE GENOMIC DNA]</scope>
    <source>
        <strain evidence="2">DSM 24091</strain>
    </source>
</reference>
<dbReference type="PROSITE" id="PS51257">
    <property type="entry name" value="PROKAR_LIPOPROTEIN"/>
    <property type="match status" value="1"/>
</dbReference>
<name>A0A1T5FM75_9SPHI</name>
<dbReference type="EMBL" id="FUZF01000017">
    <property type="protein sequence ID" value="SKB97301.1"/>
    <property type="molecule type" value="Genomic_DNA"/>
</dbReference>
<dbReference type="STRING" id="1513896.SAMN05660841_03377"/>
<dbReference type="Proteomes" id="UP000190150">
    <property type="component" value="Unassembled WGS sequence"/>
</dbReference>
<organism evidence="1 2">
    <name type="scientific">Sphingobacterium nematocida</name>
    <dbReference type="NCBI Taxonomy" id="1513896"/>
    <lineage>
        <taxon>Bacteria</taxon>
        <taxon>Pseudomonadati</taxon>
        <taxon>Bacteroidota</taxon>
        <taxon>Sphingobacteriia</taxon>
        <taxon>Sphingobacteriales</taxon>
        <taxon>Sphingobacteriaceae</taxon>
        <taxon>Sphingobacterium</taxon>
    </lineage>
</organism>
<dbReference type="AlphaFoldDB" id="A0A1T5FM75"/>
<protein>
    <submittedName>
        <fullName evidence="1">Uncharacterized protein</fullName>
    </submittedName>
</protein>
<evidence type="ECO:0000313" key="2">
    <source>
        <dbReference type="Proteomes" id="UP000190150"/>
    </source>
</evidence>